<gene>
    <name evidence="1" type="ORF">HK099_002531</name>
</gene>
<comment type="caution">
    <text evidence="1">The sequence shown here is derived from an EMBL/GenBank/DDBJ whole genome shotgun (WGS) entry which is preliminary data.</text>
</comment>
<evidence type="ECO:0000313" key="2">
    <source>
        <dbReference type="Proteomes" id="UP001211065"/>
    </source>
</evidence>
<evidence type="ECO:0000313" key="1">
    <source>
        <dbReference type="EMBL" id="KAJ3200755.1"/>
    </source>
</evidence>
<organism evidence="1 2">
    <name type="scientific">Clydaea vesicula</name>
    <dbReference type="NCBI Taxonomy" id="447962"/>
    <lineage>
        <taxon>Eukaryota</taxon>
        <taxon>Fungi</taxon>
        <taxon>Fungi incertae sedis</taxon>
        <taxon>Chytridiomycota</taxon>
        <taxon>Chytridiomycota incertae sedis</taxon>
        <taxon>Chytridiomycetes</taxon>
        <taxon>Lobulomycetales</taxon>
        <taxon>Lobulomycetaceae</taxon>
        <taxon>Clydaea</taxon>
    </lineage>
</organism>
<dbReference type="EMBL" id="JADGJW010001842">
    <property type="protein sequence ID" value="KAJ3200755.1"/>
    <property type="molecule type" value="Genomic_DNA"/>
</dbReference>
<proteinExistence type="predicted"/>
<feature type="non-terminal residue" evidence="1">
    <location>
        <position position="1"/>
    </location>
</feature>
<name>A0AAD5TUX1_9FUNG</name>
<sequence>RKKAEIYRELLATLIENVHVNTIGGINNSGLQLLLPSENGTFEIAVEVNNYDLVKPIAGLLVYDGFQCKLCCDISKIPT</sequence>
<keyword evidence="2" id="KW-1185">Reference proteome</keyword>
<dbReference type="Proteomes" id="UP001211065">
    <property type="component" value="Unassembled WGS sequence"/>
</dbReference>
<dbReference type="AlphaFoldDB" id="A0AAD5TUX1"/>
<accession>A0AAD5TUX1</accession>
<protein>
    <submittedName>
        <fullName evidence="1">Uncharacterized protein</fullName>
    </submittedName>
</protein>
<reference evidence="1" key="1">
    <citation type="submission" date="2020-05" db="EMBL/GenBank/DDBJ databases">
        <title>Phylogenomic resolution of chytrid fungi.</title>
        <authorList>
            <person name="Stajich J.E."/>
            <person name="Amses K."/>
            <person name="Simmons R."/>
            <person name="Seto K."/>
            <person name="Myers J."/>
            <person name="Bonds A."/>
            <person name="Quandt C.A."/>
            <person name="Barry K."/>
            <person name="Liu P."/>
            <person name="Grigoriev I."/>
            <person name="Longcore J.E."/>
            <person name="James T.Y."/>
        </authorList>
    </citation>
    <scope>NUCLEOTIDE SEQUENCE</scope>
    <source>
        <strain evidence="1">JEL0476</strain>
    </source>
</reference>